<feature type="active site" description="Proton acceptor" evidence="7">
    <location>
        <position position="199"/>
    </location>
</feature>
<dbReference type="PANTHER" id="PTHR43817">
    <property type="entry name" value="GLYCOSYL HYDROLASE"/>
    <property type="match status" value="1"/>
</dbReference>
<dbReference type="GO" id="GO:0030246">
    <property type="term" value="F:carbohydrate binding"/>
    <property type="evidence" value="ECO:0007669"/>
    <property type="project" value="InterPro"/>
</dbReference>
<accession>A0A1M6VVB3</accession>
<dbReference type="SMART" id="SM00247">
    <property type="entry name" value="XTALbg"/>
    <property type="match status" value="1"/>
</dbReference>
<dbReference type="Proteomes" id="UP000184386">
    <property type="component" value="Unassembled WGS sequence"/>
</dbReference>
<dbReference type="Gene3D" id="2.10.10.20">
    <property type="entry name" value="Carbohydrate-binding module superfamily 5/12"/>
    <property type="match status" value="1"/>
</dbReference>
<evidence type="ECO:0000313" key="11">
    <source>
        <dbReference type="Proteomes" id="UP000184386"/>
    </source>
</evidence>
<evidence type="ECO:0000256" key="6">
    <source>
        <dbReference type="ARBA" id="ARBA00023295"/>
    </source>
</evidence>
<name>A0A1M6VVB3_9FIRM</name>
<organism evidence="10 11">
    <name type="scientific">Anaerocolumna jejuensis DSM 15929</name>
    <dbReference type="NCBI Taxonomy" id="1121322"/>
    <lineage>
        <taxon>Bacteria</taxon>
        <taxon>Bacillati</taxon>
        <taxon>Bacillota</taxon>
        <taxon>Clostridia</taxon>
        <taxon>Lachnospirales</taxon>
        <taxon>Lachnospiraceae</taxon>
        <taxon>Anaerocolumna</taxon>
    </lineage>
</organism>
<feature type="site" description="Important for catalytic activity, responsible for pKa modulation of the active site Glu and correct orientation of both the proton donor and substrate" evidence="8">
    <location>
        <position position="309"/>
    </location>
</feature>
<keyword evidence="4" id="KW-0677">Repeat</keyword>
<dbReference type="PROSITE" id="PS50915">
    <property type="entry name" value="CRYSTALLIN_BETA_GAMMA"/>
    <property type="match status" value="1"/>
</dbReference>
<dbReference type="CDD" id="cd12214">
    <property type="entry name" value="ChiA1_BD"/>
    <property type="match status" value="1"/>
</dbReference>
<feature type="domain" description="Beta/gamma crystallin 'Greek key'" evidence="9">
    <location>
        <begin position="97"/>
        <end position="141"/>
    </location>
</feature>
<dbReference type="RefSeq" id="WP_084124390.1">
    <property type="nucleotide sequence ID" value="NZ_FRAC01000018.1"/>
</dbReference>
<dbReference type="InterPro" id="IPR003610">
    <property type="entry name" value="CBM5/12"/>
</dbReference>
<dbReference type="PANTHER" id="PTHR43817:SF1">
    <property type="entry name" value="HYDROLASE, FAMILY 43, PUTATIVE (AFU_ORTHOLOGUE AFUA_3G01660)-RELATED"/>
    <property type="match status" value="1"/>
</dbReference>
<evidence type="ECO:0000259" key="9">
    <source>
        <dbReference type="PROSITE" id="PS50915"/>
    </source>
</evidence>
<dbReference type="InterPro" id="IPR011024">
    <property type="entry name" value="G_crystallin-like"/>
</dbReference>
<dbReference type="InterPro" id="IPR007934">
    <property type="entry name" value="AbfB_ABD"/>
</dbReference>
<dbReference type="Pfam" id="PF02839">
    <property type="entry name" value="CBM_5_12"/>
    <property type="match status" value="1"/>
</dbReference>
<dbReference type="Pfam" id="PF05270">
    <property type="entry name" value="AbfB"/>
    <property type="match status" value="1"/>
</dbReference>
<keyword evidence="3" id="KW-0732">Signal</keyword>
<dbReference type="InterPro" id="IPR036573">
    <property type="entry name" value="CBM_sf_5/12"/>
</dbReference>
<evidence type="ECO:0000256" key="5">
    <source>
        <dbReference type="ARBA" id="ARBA00022801"/>
    </source>
</evidence>
<dbReference type="Pfam" id="PF04616">
    <property type="entry name" value="Glyco_hydro_43"/>
    <property type="match status" value="1"/>
</dbReference>
<evidence type="ECO:0000256" key="2">
    <source>
        <dbReference type="ARBA" id="ARBA00009865"/>
    </source>
</evidence>
<evidence type="ECO:0000256" key="4">
    <source>
        <dbReference type="ARBA" id="ARBA00022737"/>
    </source>
</evidence>
<dbReference type="SMART" id="SM00495">
    <property type="entry name" value="ChtBD3"/>
    <property type="match status" value="1"/>
</dbReference>
<dbReference type="EMBL" id="FRAC01000018">
    <property type="protein sequence ID" value="SHK85443.1"/>
    <property type="molecule type" value="Genomic_DNA"/>
</dbReference>
<evidence type="ECO:0000256" key="8">
    <source>
        <dbReference type="PIRSR" id="PIRSR606710-2"/>
    </source>
</evidence>
<evidence type="ECO:0000256" key="1">
    <source>
        <dbReference type="ARBA" id="ARBA00009646"/>
    </source>
</evidence>
<dbReference type="InterPro" id="IPR001064">
    <property type="entry name" value="Beta/gamma_crystallin"/>
</dbReference>
<evidence type="ECO:0000256" key="3">
    <source>
        <dbReference type="ARBA" id="ARBA00022729"/>
    </source>
</evidence>
<dbReference type="InterPro" id="IPR006710">
    <property type="entry name" value="Glyco_hydro_43"/>
</dbReference>
<sequence>MHALRKKSFGKILVLVMVFTLLFGFFTTIRTSAAARGAWAPNTAYAAGDTVTYSGSTYSCLQAHTSLVGWEPSNVPALWQSGDSGSTPTPTLPPATNGVTFYEDINYGGTAITLGAGDYTLAQLNANGIPNDWMTSLKVPNGWTVEVYEHDNFGGTKWTYTSSSSYVGDTVNDQMSSVKIYIGSAVTFTNPIVAPTAADPSVVFKDGYYYYCKTMSGGIGVAKTERLQDIGGAPLAKVYNAPSGTAYSNEIWAPELQYINGKWYIYFAADDGQNINHRMYCLESNSQDPQGAYTFRGKVTSSDDKWAIDATVLQKTDGSLYFVWSGCENGAAAPQNLYIAPMSNPYTISGAKVMISTPTYDWEKNGSAINEGPEVLMKNDKIHIIYSASASWLNDYCLGRITCSDGNVLNPSSWVKNSTAVFSQAETAYGTGHNTFTKSPDGTEDWIVYHAFQNSGGGWGNRSVRAQRFTWSGDYPVFGTPTAYGAILAEPSGTVKVDYSRFEAINISLNFIRHINGRGHIDSNVTPFDDSKFKLVPGLADANGVSLESVNFPGCYLRHKNGEIWLNSNDNSQLFKDDATWYIRPGLAMSSAVSFESKNYPGRYMRHRDGLLYCESVTDSQGRNDATFWQR</sequence>
<dbReference type="InterPro" id="IPR036195">
    <property type="entry name" value="AbfB_ABD_sf"/>
</dbReference>
<dbReference type="SUPFAM" id="SSF49695">
    <property type="entry name" value="gamma-Crystallin-like"/>
    <property type="match status" value="1"/>
</dbReference>
<dbReference type="SUPFAM" id="SSF51055">
    <property type="entry name" value="Carbohydrate binding domain"/>
    <property type="match status" value="1"/>
</dbReference>
<gene>
    <name evidence="10" type="ORF">SAMN02745136_03524</name>
</gene>
<dbReference type="AlphaFoldDB" id="A0A1M6VVB3"/>
<proteinExistence type="inferred from homology"/>
<dbReference type="SUPFAM" id="SSF110221">
    <property type="entry name" value="AbfB domain"/>
    <property type="match status" value="1"/>
</dbReference>
<dbReference type="GO" id="GO:0005576">
    <property type="term" value="C:extracellular region"/>
    <property type="evidence" value="ECO:0007669"/>
    <property type="project" value="InterPro"/>
</dbReference>
<dbReference type="STRING" id="1121322.SAMN02745136_03524"/>
<keyword evidence="5" id="KW-0378">Hydrolase</keyword>
<comment type="similarity">
    <text evidence="2">Belongs to the glycosyl hydrolase 43 family.</text>
</comment>
<keyword evidence="6" id="KW-0326">Glycosidase</keyword>
<evidence type="ECO:0000256" key="7">
    <source>
        <dbReference type="PIRSR" id="PIRSR606710-1"/>
    </source>
</evidence>
<dbReference type="GO" id="GO:0046556">
    <property type="term" value="F:alpha-L-arabinofuranosidase activity"/>
    <property type="evidence" value="ECO:0007669"/>
    <property type="project" value="InterPro"/>
</dbReference>
<dbReference type="InterPro" id="IPR023296">
    <property type="entry name" value="Glyco_hydro_beta-prop_sf"/>
</dbReference>
<dbReference type="CDD" id="cd18820">
    <property type="entry name" value="GH43_LbAraf43-like"/>
    <property type="match status" value="1"/>
</dbReference>
<feature type="active site" description="Proton donor" evidence="7">
    <location>
        <position position="371"/>
    </location>
</feature>
<dbReference type="OrthoDB" id="9801455at2"/>
<dbReference type="SUPFAM" id="SSF75005">
    <property type="entry name" value="Arabinanase/levansucrase/invertase"/>
    <property type="match status" value="1"/>
</dbReference>
<dbReference type="CDD" id="cd23399">
    <property type="entry name" value="beta-trefoil_ABD_ABFB"/>
    <property type="match status" value="1"/>
</dbReference>
<evidence type="ECO:0000313" key="10">
    <source>
        <dbReference type="EMBL" id="SHK85443.1"/>
    </source>
</evidence>
<dbReference type="Gene3D" id="2.60.20.10">
    <property type="entry name" value="Crystallins"/>
    <property type="match status" value="1"/>
</dbReference>
<protein>
    <submittedName>
        <fullName evidence="10">Beta-xylosidase, GH43 family</fullName>
    </submittedName>
</protein>
<dbReference type="Gene3D" id="2.115.10.20">
    <property type="entry name" value="Glycosyl hydrolase domain, family 43"/>
    <property type="match status" value="1"/>
</dbReference>
<dbReference type="Gene3D" id="2.80.10.50">
    <property type="match status" value="1"/>
</dbReference>
<reference evidence="10 11" key="1">
    <citation type="submission" date="2016-11" db="EMBL/GenBank/DDBJ databases">
        <authorList>
            <person name="Jaros S."/>
            <person name="Januszkiewicz K."/>
            <person name="Wedrychowicz H."/>
        </authorList>
    </citation>
    <scope>NUCLEOTIDE SEQUENCE [LARGE SCALE GENOMIC DNA]</scope>
    <source>
        <strain evidence="10 11">DSM 15929</strain>
    </source>
</reference>
<dbReference type="GO" id="GO:0046373">
    <property type="term" value="P:L-arabinose metabolic process"/>
    <property type="evidence" value="ECO:0007669"/>
    <property type="project" value="InterPro"/>
</dbReference>
<keyword evidence="11" id="KW-1185">Reference proteome</keyword>
<comment type="similarity">
    <text evidence="1">Belongs to the beta/gamma-crystallin family.</text>
</comment>